<dbReference type="Proteomes" id="UP000247612">
    <property type="component" value="Unassembled WGS sequence"/>
</dbReference>
<keyword evidence="1" id="KW-0472">Membrane</keyword>
<name>A0A2V2FKN0_9FIRM</name>
<keyword evidence="1" id="KW-0812">Transmembrane</keyword>
<organism evidence="2 3">
    <name type="scientific">Dielma fastidiosa</name>
    <dbReference type="NCBI Taxonomy" id="1034346"/>
    <lineage>
        <taxon>Bacteria</taxon>
        <taxon>Bacillati</taxon>
        <taxon>Bacillota</taxon>
        <taxon>Erysipelotrichia</taxon>
        <taxon>Erysipelotrichales</taxon>
        <taxon>Erysipelotrichaceae</taxon>
        <taxon>Dielma</taxon>
    </lineage>
</organism>
<reference evidence="2 3" key="1">
    <citation type="submission" date="2018-05" db="EMBL/GenBank/DDBJ databases">
        <title>Genomic Encyclopedia of Type Strains, Phase IV (KMG-IV): sequencing the most valuable type-strain genomes for metagenomic binning, comparative biology and taxonomic classification.</title>
        <authorList>
            <person name="Goeker M."/>
        </authorList>
    </citation>
    <scope>NUCLEOTIDE SEQUENCE [LARGE SCALE GENOMIC DNA]</scope>
    <source>
        <strain evidence="2 3">JC118</strain>
    </source>
</reference>
<evidence type="ECO:0000313" key="2">
    <source>
        <dbReference type="EMBL" id="PXX77858.1"/>
    </source>
</evidence>
<feature type="transmembrane region" description="Helical" evidence="1">
    <location>
        <begin position="98"/>
        <end position="119"/>
    </location>
</feature>
<keyword evidence="3" id="KW-1185">Reference proteome</keyword>
<comment type="caution">
    <text evidence="2">The sequence shown here is derived from an EMBL/GenBank/DDBJ whole genome shotgun (WGS) entry which is preliminary data.</text>
</comment>
<gene>
    <name evidence="2" type="ORF">DES51_109112</name>
</gene>
<feature type="transmembrane region" description="Helical" evidence="1">
    <location>
        <begin position="139"/>
        <end position="159"/>
    </location>
</feature>
<feature type="transmembrane region" description="Helical" evidence="1">
    <location>
        <begin position="28"/>
        <end position="45"/>
    </location>
</feature>
<keyword evidence="1" id="KW-1133">Transmembrane helix</keyword>
<dbReference type="OrthoDB" id="1641232at2"/>
<dbReference type="STRING" id="1034346.GCA_000313565_02773"/>
<dbReference type="AlphaFoldDB" id="A0A2V2FKN0"/>
<feature type="transmembrane region" description="Helical" evidence="1">
    <location>
        <begin position="5"/>
        <end position="22"/>
    </location>
</feature>
<evidence type="ECO:0000313" key="3">
    <source>
        <dbReference type="Proteomes" id="UP000247612"/>
    </source>
</evidence>
<feature type="transmembrane region" description="Helical" evidence="1">
    <location>
        <begin position="74"/>
        <end position="91"/>
    </location>
</feature>
<evidence type="ECO:0000256" key="1">
    <source>
        <dbReference type="SAM" id="Phobius"/>
    </source>
</evidence>
<dbReference type="RefSeq" id="WP_022939055.1">
    <property type="nucleotide sequence ID" value="NZ_BAABZA010000010.1"/>
</dbReference>
<accession>A0A2V2FKN0</accession>
<dbReference type="GeneID" id="94442041"/>
<protein>
    <submittedName>
        <fullName evidence="2">Uncharacterized protein</fullName>
    </submittedName>
</protein>
<dbReference type="EMBL" id="QJKH01000009">
    <property type="protein sequence ID" value="PXX77858.1"/>
    <property type="molecule type" value="Genomic_DNA"/>
</dbReference>
<proteinExistence type="predicted"/>
<sequence>MLFHSLFILACFLLDGLIMILFPNSFDPYAMTFVPCLGLSALVLASRHMDKTDSLLMFLMFGMFYDFFVTREYLIYALIFVLLSFIVRIWSNHMMESVLECLLLAISTIFVKELIVYLYMLMSQVTQMRIALWLTNRLFLTLLINGVLVVVIIFASRTIEDYILLREKRIRKEESISWLDLLSKH</sequence>